<dbReference type="PANTHER" id="PTHR32552">
    <property type="entry name" value="FERRICHROME IRON RECEPTOR-RELATED"/>
    <property type="match status" value="1"/>
</dbReference>
<evidence type="ECO:0000256" key="10">
    <source>
        <dbReference type="ARBA" id="ARBA00023237"/>
    </source>
</evidence>
<evidence type="ECO:0000256" key="6">
    <source>
        <dbReference type="ARBA" id="ARBA00023004"/>
    </source>
</evidence>
<keyword evidence="4" id="KW-0410">Iron transport</keyword>
<keyword evidence="16" id="KW-1185">Reference proteome</keyword>
<evidence type="ECO:0000256" key="3">
    <source>
        <dbReference type="ARBA" id="ARBA00022452"/>
    </source>
</evidence>
<keyword evidence="2 11" id="KW-0813">Transport</keyword>
<evidence type="ECO:0000259" key="14">
    <source>
        <dbReference type="Pfam" id="PF07715"/>
    </source>
</evidence>
<keyword evidence="8 12" id="KW-0798">TonB box</keyword>
<dbReference type="InterPro" id="IPR000531">
    <property type="entry name" value="Beta-barrel_TonB"/>
</dbReference>
<keyword evidence="6" id="KW-0408">Iron</keyword>
<evidence type="ECO:0000256" key="11">
    <source>
        <dbReference type="PROSITE-ProRule" id="PRU01360"/>
    </source>
</evidence>
<dbReference type="Proteomes" id="UP001408594">
    <property type="component" value="Unassembled WGS sequence"/>
</dbReference>
<dbReference type="Pfam" id="PF00593">
    <property type="entry name" value="TonB_dep_Rec_b-barrel"/>
    <property type="match status" value="1"/>
</dbReference>
<evidence type="ECO:0000256" key="12">
    <source>
        <dbReference type="RuleBase" id="RU003357"/>
    </source>
</evidence>
<keyword evidence="9 11" id="KW-0472">Membrane</keyword>
<evidence type="ECO:0000259" key="13">
    <source>
        <dbReference type="Pfam" id="PF00593"/>
    </source>
</evidence>
<evidence type="ECO:0000313" key="15">
    <source>
        <dbReference type="EMBL" id="GAA5525455.1"/>
    </source>
</evidence>
<dbReference type="InterPro" id="IPR039426">
    <property type="entry name" value="TonB-dep_rcpt-like"/>
</dbReference>
<comment type="caution">
    <text evidence="15">The sequence shown here is derived from an EMBL/GenBank/DDBJ whole genome shotgun (WGS) entry which is preliminary data.</text>
</comment>
<dbReference type="SUPFAM" id="SSF56935">
    <property type="entry name" value="Porins"/>
    <property type="match status" value="1"/>
</dbReference>
<dbReference type="PROSITE" id="PS52016">
    <property type="entry name" value="TONB_DEPENDENT_REC_3"/>
    <property type="match status" value="1"/>
</dbReference>
<comment type="subcellular location">
    <subcellularLocation>
        <location evidence="1 11">Cell outer membrane</location>
        <topology evidence="1 11">Multi-pass membrane protein</topology>
    </subcellularLocation>
</comment>
<feature type="domain" description="TonB-dependent receptor plug" evidence="14">
    <location>
        <begin position="54"/>
        <end position="166"/>
    </location>
</feature>
<name>A0ABP9WQH6_9GAMM</name>
<proteinExistence type="inferred from homology"/>
<keyword evidence="5 11" id="KW-0812">Transmembrane</keyword>
<evidence type="ECO:0000256" key="9">
    <source>
        <dbReference type="ARBA" id="ARBA00023136"/>
    </source>
</evidence>
<evidence type="ECO:0000256" key="7">
    <source>
        <dbReference type="ARBA" id="ARBA00023065"/>
    </source>
</evidence>
<dbReference type="PANTHER" id="PTHR32552:SF81">
    <property type="entry name" value="TONB-DEPENDENT OUTER MEMBRANE RECEPTOR"/>
    <property type="match status" value="1"/>
</dbReference>
<gene>
    <name evidence="15" type="primary">btuB_15</name>
    <name evidence="15" type="ORF">Maes01_02025</name>
</gene>
<evidence type="ECO:0000256" key="5">
    <source>
        <dbReference type="ARBA" id="ARBA00022692"/>
    </source>
</evidence>
<dbReference type="Gene3D" id="2.40.170.20">
    <property type="entry name" value="TonB-dependent receptor, beta-barrel domain"/>
    <property type="match status" value="2"/>
</dbReference>
<keyword evidence="7" id="KW-0406">Ion transport</keyword>
<dbReference type="EMBL" id="BAABRT010000015">
    <property type="protein sequence ID" value="GAA5525455.1"/>
    <property type="molecule type" value="Genomic_DNA"/>
</dbReference>
<dbReference type="RefSeq" id="WP_345551163.1">
    <property type="nucleotide sequence ID" value="NZ_BAABRT010000015.1"/>
</dbReference>
<keyword evidence="10 11" id="KW-0998">Cell outer membrane</keyword>
<evidence type="ECO:0000256" key="2">
    <source>
        <dbReference type="ARBA" id="ARBA00022448"/>
    </source>
</evidence>
<accession>A0ABP9WQH6</accession>
<evidence type="ECO:0000313" key="16">
    <source>
        <dbReference type="Proteomes" id="UP001408594"/>
    </source>
</evidence>
<evidence type="ECO:0000256" key="8">
    <source>
        <dbReference type="ARBA" id="ARBA00023077"/>
    </source>
</evidence>
<dbReference type="Pfam" id="PF07715">
    <property type="entry name" value="Plug"/>
    <property type="match status" value="1"/>
</dbReference>
<feature type="domain" description="TonB-dependent receptor-like beta-barrel" evidence="13">
    <location>
        <begin position="346"/>
        <end position="831"/>
    </location>
</feature>
<evidence type="ECO:0000256" key="4">
    <source>
        <dbReference type="ARBA" id="ARBA00022496"/>
    </source>
</evidence>
<evidence type="ECO:0000256" key="1">
    <source>
        <dbReference type="ARBA" id="ARBA00004571"/>
    </source>
</evidence>
<dbReference type="InterPro" id="IPR036942">
    <property type="entry name" value="Beta-barrel_TonB_sf"/>
</dbReference>
<sequence>MFNRNQLSLAIAACVSVQVTVAQDIQERDVAALRGNDFLVEEVIVTARKREESLQTVPVAIDVLSASQLDEKGIAALDGVARYTPGLDFETGLLPNDTRITLRGLSSTRGRSNVAILVDGVDLSSESLTTGGSGNGPNLDLMDLERVEVVKGPQSALYGRSAFAGAVNYVTKRPGDSVESRVAVDANEYGYNKVQAGTSMPIIDGVLGASFSLAKTEFDGYYDNPNTDGDLGAIDSEGLAAALYWTPTESFAAYWRSEYTESNYTQRPIVQRRAIETGAEVGGGQFLLGALGDYAEVRAISDGANCDGVTPYSYKITGSPVECGAILVGDLGSANESEIDLSADPATGRDFAGTEVRGFRTSLELSWDVADLEVLSLTALNLNDSRTQDDFDRADFSLVASQQPIFDPNAPPGPPVIIDWQDVSQFGINANSDTSFDLKQISQEFRVSGSADKLDWQASALYWTESMDAVMNQQWWLRDGGDKDYLESVLADNLPFFLVPYLDLATEPRDLPIPMTRDTDHLSAAFSLNYNLTDTLRLTAEGRYLQEDIDYVSVALDARDNGFLGLPVLDASNPFQPQVIDPEVQTYSRSDSAFVPRVSVDWQAQDNLMVYASIADGFKPGGMTTNDGNGDISFGEYDPEELTVYEAGLKSNLLENRLQLNGSIYLYDYTNQQLSYFFQDMTGQTRTGVTNAGESSLQGMELSAVYRPSVNWTFVASYVFTDSEIEDYTTAELTDGASAGPLDKMWTGTQDGDYAGKEFINSPKDAGLLSIRYDGEFANGATYFTELLGTYESKRYLDRGNNAWLPEYWLVDFQGGVSFDQLDVVFYVNNLLDDDKVKSGLSNVSFALMPAGQVTPHSTDLILPDPRTAGLRLSYNF</sequence>
<dbReference type="InterPro" id="IPR012910">
    <property type="entry name" value="Plug_dom"/>
</dbReference>
<organism evidence="15 16">
    <name type="scientific">Microbulbifer aestuariivivens</name>
    <dbReference type="NCBI Taxonomy" id="1908308"/>
    <lineage>
        <taxon>Bacteria</taxon>
        <taxon>Pseudomonadati</taxon>
        <taxon>Pseudomonadota</taxon>
        <taxon>Gammaproteobacteria</taxon>
        <taxon>Cellvibrionales</taxon>
        <taxon>Microbulbiferaceae</taxon>
        <taxon>Microbulbifer</taxon>
    </lineage>
</organism>
<protein>
    <submittedName>
        <fullName evidence="15">Vitamin B12 transporter BtuB</fullName>
    </submittedName>
</protein>
<comment type="similarity">
    <text evidence="11 12">Belongs to the TonB-dependent receptor family.</text>
</comment>
<reference evidence="15 16" key="1">
    <citation type="submission" date="2024-02" db="EMBL/GenBank/DDBJ databases">
        <title>Microbulbifer aestuariivivens NBRC 112533.</title>
        <authorList>
            <person name="Ichikawa N."/>
            <person name="Katano-Makiyama Y."/>
            <person name="Hidaka K."/>
        </authorList>
    </citation>
    <scope>NUCLEOTIDE SEQUENCE [LARGE SCALE GENOMIC DNA]</scope>
    <source>
        <strain evidence="15 16">NBRC 112533</strain>
    </source>
</reference>
<keyword evidence="3 11" id="KW-1134">Transmembrane beta strand</keyword>